<evidence type="ECO:0000313" key="2">
    <source>
        <dbReference type="EMBL" id="GIE02543.1"/>
    </source>
</evidence>
<dbReference type="EMBL" id="BOML01000032">
    <property type="protein sequence ID" value="GIE02543.1"/>
    <property type="molecule type" value="Genomic_DNA"/>
</dbReference>
<dbReference type="SUPFAM" id="SSF55729">
    <property type="entry name" value="Acyl-CoA N-acyltransferases (Nat)"/>
    <property type="match status" value="1"/>
</dbReference>
<gene>
    <name evidence="2" type="ORF">Adu01nite_38930</name>
</gene>
<reference evidence="2 3" key="1">
    <citation type="submission" date="2021-01" db="EMBL/GenBank/DDBJ databases">
        <title>Whole genome shotgun sequence of Actinoplanes durhamensis NBRC 14914.</title>
        <authorList>
            <person name="Komaki H."/>
            <person name="Tamura T."/>
        </authorList>
    </citation>
    <scope>NUCLEOTIDE SEQUENCE [LARGE SCALE GENOMIC DNA]</scope>
    <source>
        <strain evidence="2 3">NBRC 14914</strain>
    </source>
</reference>
<dbReference type="Gene3D" id="3.40.630.30">
    <property type="match status" value="1"/>
</dbReference>
<dbReference type="PANTHER" id="PTHR43441:SF11">
    <property type="entry name" value="RIBOSOMAL-PROTEIN-SERINE ACETYLTRANSFERASE"/>
    <property type="match status" value="1"/>
</dbReference>
<dbReference type="InterPro" id="IPR016181">
    <property type="entry name" value="Acyl_CoA_acyltransferase"/>
</dbReference>
<evidence type="ECO:0000256" key="1">
    <source>
        <dbReference type="SAM" id="MobiDB-lite"/>
    </source>
</evidence>
<comment type="caution">
    <text evidence="2">The sequence shown here is derived from an EMBL/GenBank/DDBJ whole genome shotgun (WGS) entry which is preliminary data.</text>
</comment>
<evidence type="ECO:0008006" key="4">
    <source>
        <dbReference type="Google" id="ProtNLM"/>
    </source>
</evidence>
<name>A0ABQ3YY70_9ACTN</name>
<keyword evidence="3" id="KW-1185">Reference proteome</keyword>
<dbReference type="InterPro" id="IPR051908">
    <property type="entry name" value="Ribosomal_N-acetyltransferase"/>
</dbReference>
<organism evidence="2 3">
    <name type="scientific">Paractinoplanes durhamensis</name>
    <dbReference type="NCBI Taxonomy" id="113563"/>
    <lineage>
        <taxon>Bacteria</taxon>
        <taxon>Bacillati</taxon>
        <taxon>Actinomycetota</taxon>
        <taxon>Actinomycetes</taxon>
        <taxon>Micromonosporales</taxon>
        <taxon>Micromonosporaceae</taxon>
        <taxon>Paractinoplanes</taxon>
    </lineage>
</organism>
<dbReference type="PANTHER" id="PTHR43441">
    <property type="entry name" value="RIBOSOMAL-PROTEIN-SERINE ACETYLTRANSFERASE"/>
    <property type="match status" value="1"/>
</dbReference>
<sequence length="285" mass="30850">MWFCASSLRILGVWAGSGPSSKVSATPLVPVVIRLPAGPTGFFALAFTTEGFGFGFTAGLVGAGDEGADDEGTDDEGADADDAGGWAEGVVSAEARPASPTITRATPSRTSFLDRDNRIKTSPGVSNDDSARKNRPVATRDPRSAHFRDVVHPPIPDNPTVFAYRQHPPDGSTPRNVGTTRKDQTGHPGRMNIRLRPIRADELEVLYAIGWRAQALLTAYVFEHWPVQRVQAGTQVDNVAERKALLKAGFQQEGVLRSVEFRAGKWQDGVLFSRLRDDPYPELGD</sequence>
<feature type="compositionally biased region" description="Polar residues" evidence="1">
    <location>
        <begin position="100"/>
        <end position="111"/>
    </location>
</feature>
<evidence type="ECO:0000313" key="3">
    <source>
        <dbReference type="Proteomes" id="UP000637628"/>
    </source>
</evidence>
<accession>A0ABQ3YY70</accession>
<dbReference type="Proteomes" id="UP000637628">
    <property type="component" value="Unassembled WGS sequence"/>
</dbReference>
<protein>
    <recommendedName>
        <fullName evidence="4">N-acetyltransferase domain-containing protein</fullName>
    </recommendedName>
</protein>
<feature type="compositionally biased region" description="Basic and acidic residues" evidence="1">
    <location>
        <begin position="138"/>
        <end position="151"/>
    </location>
</feature>
<proteinExistence type="predicted"/>
<feature type="region of interest" description="Disordered" evidence="1">
    <location>
        <begin position="95"/>
        <end position="189"/>
    </location>
</feature>